<evidence type="ECO:0000313" key="2">
    <source>
        <dbReference type="Proteomes" id="UP000515154"/>
    </source>
</evidence>
<keyword evidence="1" id="KW-0732">Signal</keyword>
<sequence>MTSKFIGCFFVALFHLTFSSFTNKELLIMQYKSRRHAWENFFMRWAKCYQNELWKEKLSFSYAIVMDAMERQWRRDYIEQLVLFPIYGLRYADPASFEEAYKCIYGVFNDPFAFPNENQPRLRRQAGWSRGQTLRRTKRASIFSLDPLRFHSISDEFLKFRKSIAKNHLCVLIGVGCPHQPDGSKMELENVKEWNPRKIKFEHDQVSIDLMEDRRFLRSYQFIMRDFYQYVTKCLDSRREMTNLEHEYCSFTEKTFDIDKQETENQRNPLCGSACKMSLSMVWAITAYVIFIMLKS</sequence>
<keyword evidence="2" id="KW-1185">Reference proteome</keyword>
<gene>
    <name evidence="3" type="primary">LOC115223027</name>
</gene>
<proteinExistence type="predicted"/>
<evidence type="ECO:0000256" key="1">
    <source>
        <dbReference type="SAM" id="SignalP"/>
    </source>
</evidence>
<reference evidence="3" key="1">
    <citation type="submission" date="2025-08" db="UniProtKB">
        <authorList>
            <consortium name="RefSeq"/>
        </authorList>
    </citation>
    <scope>IDENTIFICATION</scope>
</reference>
<dbReference type="RefSeq" id="XP_029649314.1">
    <property type="nucleotide sequence ID" value="XM_029793454.2"/>
</dbReference>
<dbReference type="KEGG" id="osn:115223027"/>
<organism evidence="2 3">
    <name type="scientific">Octopus sinensis</name>
    <name type="common">East Asian common octopus</name>
    <dbReference type="NCBI Taxonomy" id="2607531"/>
    <lineage>
        <taxon>Eukaryota</taxon>
        <taxon>Metazoa</taxon>
        <taxon>Spiralia</taxon>
        <taxon>Lophotrochozoa</taxon>
        <taxon>Mollusca</taxon>
        <taxon>Cephalopoda</taxon>
        <taxon>Coleoidea</taxon>
        <taxon>Octopodiformes</taxon>
        <taxon>Octopoda</taxon>
        <taxon>Incirrata</taxon>
        <taxon>Octopodidae</taxon>
        <taxon>Octopus</taxon>
    </lineage>
</organism>
<feature type="signal peptide" evidence="1">
    <location>
        <begin position="1"/>
        <end position="19"/>
    </location>
</feature>
<name>A0A6P7TDU8_9MOLL</name>
<protein>
    <submittedName>
        <fullName evidence="3">Uncharacterized protein LOC115223027</fullName>
    </submittedName>
</protein>
<dbReference type="AlphaFoldDB" id="A0A6P7TDU8"/>
<evidence type="ECO:0000313" key="3">
    <source>
        <dbReference type="RefSeq" id="XP_029649314.1"/>
    </source>
</evidence>
<dbReference type="Proteomes" id="UP000515154">
    <property type="component" value="Linkage group LG21"/>
</dbReference>
<feature type="chain" id="PRO_5027857148" evidence="1">
    <location>
        <begin position="20"/>
        <end position="296"/>
    </location>
</feature>
<accession>A0A6P7TDU8</accession>